<evidence type="ECO:0000256" key="1">
    <source>
        <dbReference type="SAM" id="Phobius"/>
    </source>
</evidence>
<dbReference type="EMBL" id="CP049109">
    <property type="protein sequence ID" value="QIG79777.1"/>
    <property type="molecule type" value="Genomic_DNA"/>
</dbReference>
<keyword evidence="1" id="KW-0812">Transmembrane</keyword>
<evidence type="ECO:0000313" key="3">
    <source>
        <dbReference type="Proteomes" id="UP000501568"/>
    </source>
</evidence>
<reference evidence="2 3" key="1">
    <citation type="submission" date="2020-02" db="EMBL/GenBank/DDBJ databases">
        <authorList>
            <person name="Zheng R.K."/>
            <person name="Sun C.M."/>
        </authorList>
    </citation>
    <scope>NUCLEOTIDE SEQUENCE [LARGE SCALE GENOMIC DNA]</scope>
    <source>
        <strain evidence="3">zrk23</strain>
    </source>
</reference>
<dbReference type="PANTHER" id="PTHR42709">
    <property type="entry name" value="ALKALINE PHOSPHATASE LIKE PROTEIN"/>
    <property type="match status" value="1"/>
</dbReference>
<dbReference type="KEGG" id="spzr:G5C33_08225"/>
<keyword evidence="3" id="KW-1185">Reference proteome</keyword>
<organism evidence="2 3">
    <name type="scientific">Stakelama tenebrarum</name>
    <dbReference type="NCBI Taxonomy" id="2711215"/>
    <lineage>
        <taxon>Bacteria</taxon>
        <taxon>Pseudomonadati</taxon>
        <taxon>Pseudomonadota</taxon>
        <taxon>Alphaproteobacteria</taxon>
        <taxon>Sphingomonadales</taxon>
        <taxon>Sphingomonadaceae</taxon>
        <taxon>Stakelama</taxon>
    </lineage>
</organism>
<keyword evidence="1" id="KW-1133">Transmembrane helix</keyword>
<dbReference type="InterPro" id="IPR051311">
    <property type="entry name" value="DedA_domain"/>
</dbReference>
<sequence>MFRALYDWVLRLAEHRHANRALFAISFAESSFFPIPPDVMMIPMILAKRERAFRIAALCTLASVLGGIFGYAIGAFLWESVGKWVIDLYHLETKMETLRTLYNEWGAVVTLTAGVTPLPFKLFTIANGVFAFNFPLFVVLAIVGRGIRFFLVAALLKRFGAPVQEFVEKRLNLFGWLFVVLLIGGFALISLF</sequence>
<accession>A0A6G6Y4P3</accession>
<dbReference type="GO" id="GO:0005886">
    <property type="term" value="C:plasma membrane"/>
    <property type="evidence" value="ECO:0007669"/>
    <property type="project" value="TreeGrafter"/>
</dbReference>
<feature type="transmembrane region" description="Helical" evidence="1">
    <location>
        <begin position="52"/>
        <end position="78"/>
    </location>
</feature>
<dbReference type="Proteomes" id="UP000501568">
    <property type="component" value="Chromosome"/>
</dbReference>
<proteinExistence type="predicted"/>
<keyword evidence="1" id="KW-0472">Membrane</keyword>
<name>A0A6G6Y4P3_9SPHN</name>
<gene>
    <name evidence="2" type="ORF">G5C33_08225</name>
</gene>
<protein>
    <submittedName>
        <fullName evidence="2">DedA family protein</fullName>
    </submittedName>
</protein>
<dbReference type="RefSeq" id="WP_165326778.1">
    <property type="nucleotide sequence ID" value="NZ_CP049109.1"/>
</dbReference>
<feature type="transmembrane region" description="Helical" evidence="1">
    <location>
        <begin position="173"/>
        <end position="191"/>
    </location>
</feature>
<dbReference type="PANTHER" id="PTHR42709:SF11">
    <property type="entry name" value="DEDA FAMILY PROTEIN"/>
    <property type="match status" value="1"/>
</dbReference>
<evidence type="ECO:0000313" key="2">
    <source>
        <dbReference type="EMBL" id="QIG79777.1"/>
    </source>
</evidence>
<dbReference type="AlphaFoldDB" id="A0A6G6Y4P3"/>
<feature type="transmembrane region" description="Helical" evidence="1">
    <location>
        <begin position="130"/>
        <end position="153"/>
    </location>
</feature>